<protein>
    <submittedName>
        <fullName evidence="2">Uncharacterized protein</fullName>
    </submittedName>
</protein>
<dbReference type="CDD" id="cd00303">
    <property type="entry name" value="retropepsin_like"/>
    <property type="match status" value="1"/>
</dbReference>
<sequence length="283" mass="32090">MKLPNGNVITSVGTVTLPFSFDGETESYNRVFTVLPRSVHDVILGNKFLSATSTLTDPRRRIKKKYVSCDKVARRLNLLDSPMTRVLSSINGVCVSAYPDTGSDVMVISKEFAKRLGLEIFTGKTNKTWLEFVDGSYAETYGMVFDVRWHFGLPYEQMKPFQCDFHVLEGLSCPVILSADALFGNKAFLVYKNHFYNDVFSGGDLCLIREKQNCCIRRLFSYQQGQNAPPIPARTPYADLEDEVVRRGREADRIAQLPESQQANAREMERRRIEQFDRPASTG</sequence>
<feature type="region of interest" description="Disordered" evidence="1">
    <location>
        <begin position="251"/>
        <end position="283"/>
    </location>
</feature>
<dbReference type="Gene3D" id="2.40.70.10">
    <property type="entry name" value="Acid Proteases"/>
    <property type="match status" value="1"/>
</dbReference>
<organism evidence="2 3">
    <name type="scientific">Glonium stellatum</name>
    <dbReference type="NCBI Taxonomy" id="574774"/>
    <lineage>
        <taxon>Eukaryota</taxon>
        <taxon>Fungi</taxon>
        <taxon>Dikarya</taxon>
        <taxon>Ascomycota</taxon>
        <taxon>Pezizomycotina</taxon>
        <taxon>Dothideomycetes</taxon>
        <taxon>Pleosporomycetidae</taxon>
        <taxon>Gloniales</taxon>
        <taxon>Gloniaceae</taxon>
        <taxon>Glonium</taxon>
    </lineage>
</organism>
<keyword evidence="3" id="KW-1185">Reference proteome</keyword>
<dbReference type="InterPro" id="IPR021109">
    <property type="entry name" value="Peptidase_aspartic_dom_sf"/>
</dbReference>
<dbReference type="OrthoDB" id="6079484at2759"/>
<name>A0A8E2JNI6_9PEZI</name>
<evidence type="ECO:0000313" key="2">
    <source>
        <dbReference type="EMBL" id="OCL03678.1"/>
    </source>
</evidence>
<dbReference type="EMBL" id="KV750697">
    <property type="protein sequence ID" value="OCL03678.1"/>
    <property type="molecule type" value="Genomic_DNA"/>
</dbReference>
<evidence type="ECO:0000256" key="1">
    <source>
        <dbReference type="SAM" id="MobiDB-lite"/>
    </source>
</evidence>
<feature type="compositionally biased region" description="Basic and acidic residues" evidence="1">
    <location>
        <begin position="266"/>
        <end position="277"/>
    </location>
</feature>
<dbReference type="AlphaFoldDB" id="A0A8E2JNI6"/>
<evidence type="ECO:0000313" key="3">
    <source>
        <dbReference type="Proteomes" id="UP000250140"/>
    </source>
</evidence>
<dbReference type="SUPFAM" id="SSF50630">
    <property type="entry name" value="Acid proteases"/>
    <property type="match status" value="1"/>
</dbReference>
<proteinExistence type="predicted"/>
<dbReference type="Proteomes" id="UP000250140">
    <property type="component" value="Unassembled WGS sequence"/>
</dbReference>
<gene>
    <name evidence="2" type="ORF">AOQ84DRAFT_392061</name>
</gene>
<reference evidence="2 3" key="1">
    <citation type="journal article" date="2016" name="Nat. Commun.">
        <title>Ectomycorrhizal ecology is imprinted in the genome of the dominant symbiotic fungus Cenococcum geophilum.</title>
        <authorList>
            <consortium name="DOE Joint Genome Institute"/>
            <person name="Peter M."/>
            <person name="Kohler A."/>
            <person name="Ohm R.A."/>
            <person name="Kuo A."/>
            <person name="Krutzmann J."/>
            <person name="Morin E."/>
            <person name="Arend M."/>
            <person name="Barry K.W."/>
            <person name="Binder M."/>
            <person name="Choi C."/>
            <person name="Clum A."/>
            <person name="Copeland A."/>
            <person name="Grisel N."/>
            <person name="Haridas S."/>
            <person name="Kipfer T."/>
            <person name="LaButti K."/>
            <person name="Lindquist E."/>
            <person name="Lipzen A."/>
            <person name="Maire R."/>
            <person name="Meier B."/>
            <person name="Mihaltcheva S."/>
            <person name="Molinier V."/>
            <person name="Murat C."/>
            <person name="Poggeler S."/>
            <person name="Quandt C.A."/>
            <person name="Sperisen C."/>
            <person name="Tritt A."/>
            <person name="Tisserant E."/>
            <person name="Crous P.W."/>
            <person name="Henrissat B."/>
            <person name="Nehls U."/>
            <person name="Egli S."/>
            <person name="Spatafora J.W."/>
            <person name="Grigoriev I.V."/>
            <person name="Martin F.M."/>
        </authorList>
    </citation>
    <scope>NUCLEOTIDE SEQUENCE [LARGE SCALE GENOMIC DNA]</scope>
    <source>
        <strain evidence="2 3">CBS 207.34</strain>
    </source>
</reference>
<accession>A0A8E2JNI6</accession>